<comment type="subcellular location">
    <subcellularLocation>
        <location evidence="1">Cell membrane</location>
        <topology evidence="1">Multi-pass membrane protein</topology>
    </subcellularLocation>
</comment>
<feature type="domain" description="Major facilitator superfamily (MFS) profile" evidence="8">
    <location>
        <begin position="29"/>
        <end position="420"/>
    </location>
</feature>
<accession>A0A1I2KA22</accession>
<feature type="transmembrane region" description="Helical" evidence="7">
    <location>
        <begin position="365"/>
        <end position="388"/>
    </location>
</feature>
<dbReference type="AlphaFoldDB" id="A0A1I2KA22"/>
<dbReference type="PROSITE" id="PS50850">
    <property type="entry name" value="MFS"/>
    <property type="match status" value="1"/>
</dbReference>
<feature type="transmembrane region" description="Helical" evidence="7">
    <location>
        <begin position="277"/>
        <end position="300"/>
    </location>
</feature>
<evidence type="ECO:0000256" key="4">
    <source>
        <dbReference type="ARBA" id="ARBA00022692"/>
    </source>
</evidence>
<keyword evidence="10" id="KW-1185">Reference proteome</keyword>
<dbReference type="GO" id="GO:0005886">
    <property type="term" value="C:plasma membrane"/>
    <property type="evidence" value="ECO:0007669"/>
    <property type="project" value="UniProtKB-SubCell"/>
</dbReference>
<dbReference type="SUPFAM" id="SSF103473">
    <property type="entry name" value="MFS general substrate transporter"/>
    <property type="match status" value="1"/>
</dbReference>
<evidence type="ECO:0000313" key="10">
    <source>
        <dbReference type="Proteomes" id="UP000198897"/>
    </source>
</evidence>
<feature type="transmembrane region" description="Helical" evidence="7">
    <location>
        <begin position="239"/>
        <end position="265"/>
    </location>
</feature>
<name>A0A1I2KA22_9BACI</name>
<organism evidence="9 10">
    <name type="scientific">Halobacillus alkaliphilus</name>
    <dbReference type="NCBI Taxonomy" id="396056"/>
    <lineage>
        <taxon>Bacteria</taxon>
        <taxon>Bacillati</taxon>
        <taxon>Bacillota</taxon>
        <taxon>Bacilli</taxon>
        <taxon>Bacillales</taxon>
        <taxon>Bacillaceae</taxon>
        <taxon>Halobacillus</taxon>
    </lineage>
</organism>
<feature type="transmembrane region" description="Helical" evidence="7">
    <location>
        <begin position="30"/>
        <end position="54"/>
    </location>
</feature>
<evidence type="ECO:0000256" key="3">
    <source>
        <dbReference type="ARBA" id="ARBA00022475"/>
    </source>
</evidence>
<dbReference type="RefSeq" id="WP_089750250.1">
    <property type="nucleotide sequence ID" value="NZ_FOOG01000004.1"/>
</dbReference>
<dbReference type="EMBL" id="FOOG01000004">
    <property type="protein sequence ID" value="SFF63915.1"/>
    <property type="molecule type" value="Genomic_DNA"/>
</dbReference>
<dbReference type="OrthoDB" id="3613552at2"/>
<feature type="transmembrane region" description="Helical" evidence="7">
    <location>
        <begin position="66"/>
        <end position="83"/>
    </location>
</feature>
<keyword evidence="3" id="KW-1003">Cell membrane</keyword>
<keyword evidence="5 7" id="KW-1133">Transmembrane helix</keyword>
<protein>
    <submittedName>
        <fullName evidence="9">Na+/melibiose symporter</fullName>
    </submittedName>
</protein>
<evidence type="ECO:0000256" key="1">
    <source>
        <dbReference type="ARBA" id="ARBA00004651"/>
    </source>
</evidence>
<reference evidence="10" key="1">
    <citation type="submission" date="2016-10" db="EMBL/GenBank/DDBJ databases">
        <authorList>
            <person name="Varghese N."/>
            <person name="Submissions S."/>
        </authorList>
    </citation>
    <scope>NUCLEOTIDE SEQUENCE [LARGE SCALE GENOMIC DNA]</scope>
    <source>
        <strain evidence="10">FP5</strain>
    </source>
</reference>
<dbReference type="Gene3D" id="1.20.1250.20">
    <property type="entry name" value="MFS general substrate transporter like domains"/>
    <property type="match status" value="2"/>
</dbReference>
<evidence type="ECO:0000259" key="8">
    <source>
        <dbReference type="PROSITE" id="PS50850"/>
    </source>
</evidence>
<dbReference type="InterPro" id="IPR020846">
    <property type="entry name" value="MFS_dom"/>
</dbReference>
<dbReference type="InterPro" id="IPR011701">
    <property type="entry name" value="MFS"/>
</dbReference>
<dbReference type="CDD" id="cd06173">
    <property type="entry name" value="MFS_MefA_like"/>
    <property type="match status" value="1"/>
</dbReference>
<keyword evidence="6 7" id="KW-0472">Membrane</keyword>
<dbReference type="Proteomes" id="UP000198897">
    <property type="component" value="Unassembled WGS sequence"/>
</dbReference>
<dbReference type="GO" id="GO:0022857">
    <property type="term" value="F:transmembrane transporter activity"/>
    <property type="evidence" value="ECO:0007669"/>
    <property type="project" value="InterPro"/>
</dbReference>
<proteinExistence type="predicted"/>
<dbReference type="Pfam" id="PF07690">
    <property type="entry name" value="MFS_1"/>
    <property type="match status" value="1"/>
</dbReference>
<dbReference type="PANTHER" id="PTHR23513:SF6">
    <property type="entry name" value="MAJOR FACILITATOR SUPERFAMILY ASSOCIATED DOMAIN-CONTAINING PROTEIN"/>
    <property type="match status" value="1"/>
</dbReference>
<feature type="transmembrane region" description="Helical" evidence="7">
    <location>
        <begin position="188"/>
        <end position="205"/>
    </location>
</feature>
<evidence type="ECO:0000313" key="9">
    <source>
        <dbReference type="EMBL" id="SFF63915.1"/>
    </source>
</evidence>
<feature type="transmembrane region" description="Helical" evidence="7">
    <location>
        <begin position="307"/>
        <end position="326"/>
    </location>
</feature>
<dbReference type="PANTHER" id="PTHR23513">
    <property type="entry name" value="INTEGRAL MEMBRANE EFFLUX PROTEIN-RELATED"/>
    <property type="match status" value="1"/>
</dbReference>
<gene>
    <name evidence="9" type="ORF">SAMN05216353_1044</name>
</gene>
<feature type="transmembrane region" description="Helical" evidence="7">
    <location>
        <begin position="394"/>
        <end position="416"/>
    </location>
</feature>
<keyword evidence="4 7" id="KW-0812">Transmembrane</keyword>
<evidence type="ECO:0000256" key="2">
    <source>
        <dbReference type="ARBA" id="ARBA00022448"/>
    </source>
</evidence>
<dbReference type="InterPro" id="IPR036259">
    <property type="entry name" value="MFS_trans_sf"/>
</dbReference>
<evidence type="ECO:0000256" key="5">
    <source>
        <dbReference type="ARBA" id="ARBA00022989"/>
    </source>
</evidence>
<evidence type="ECO:0000256" key="6">
    <source>
        <dbReference type="ARBA" id="ARBA00023136"/>
    </source>
</evidence>
<keyword evidence="2" id="KW-0813">Transport</keyword>
<feature type="transmembrane region" description="Helical" evidence="7">
    <location>
        <begin position="332"/>
        <end position="353"/>
    </location>
</feature>
<sequence>MSSVKEAEVRQHMADLQEESTPSVFKNRNFLLLWGAALLSSFGISFFLFSQSWYVVNVLNLEASLGLIYIAASIPRLLFMIISGTVADRYDKTKIMFLSDFIRGLLLAGLVLWFLFGSITLWTFVGFAFFFGILDAFFWAAESAIIPSIVQKENLTRSNSIIQMTNQTSFILAPMLAGVLIAYGNYEIVFAVTAAMLLTASLLVISMKPKKDEEMEANKKKKFWQTFREGVTYVKDSRLLTLIVSATIFLNLFIVGPMTMGLPLFVKNILEGTAVDFSFLEAGLAGGMLVGSIVIGSLNVTKKRGKLTLLTLVLSGIAFIGLSFTAELWQSMVMLGLFGTFLSISNISSISAIQSIIEEKVLGRVMGLISLASMGLIPVSYALTSAVLSLGISIHHIMAAGSILVTLFASFVFLTFKELRELD</sequence>
<evidence type="ECO:0000256" key="7">
    <source>
        <dbReference type="SAM" id="Phobius"/>
    </source>
</evidence>